<reference evidence="1" key="1">
    <citation type="journal article" date="2004" name="Nature">
        <title>Genome duplication in the teleost fish Tetraodon nigroviridis reveals the early vertebrate proto-karyotype.</title>
        <authorList>
            <person name="Jaillon O."/>
            <person name="Aury J.-M."/>
            <person name="Brunet F."/>
            <person name="Petit J.-L."/>
            <person name="Stange-Thomann N."/>
            <person name="Mauceli E."/>
            <person name="Bouneau L."/>
            <person name="Fischer C."/>
            <person name="Ozouf-Costaz C."/>
            <person name="Bernot A."/>
            <person name="Nicaud S."/>
            <person name="Jaffe D."/>
            <person name="Fisher S."/>
            <person name="Lutfalla G."/>
            <person name="Dossat C."/>
            <person name="Segurens B."/>
            <person name="Dasilva C."/>
            <person name="Salanoubat M."/>
            <person name="Levy M."/>
            <person name="Boudet N."/>
            <person name="Castellano S."/>
            <person name="Anthouard V."/>
            <person name="Jubin C."/>
            <person name="Castelli V."/>
            <person name="Katinka M."/>
            <person name="Vacherie B."/>
            <person name="Biemont C."/>
            <person name="Skalli Z."/>
            <person name="Cattolico L."/>
            <person name="Poulain J."/>
            <person name="De Berardinis V."/>
            <person name="Cruaud C."/>
            <person name="Duprat S."/>
            <person name="Brottier P."/>
            <person name="Coutanceau J.-P."/>
            <person name="Gouzy J."/>
            <person name="Parra G."/>
            <person name="Lardier G."/>
            <person name="Chapple C."/>
            <person name="McKernan K.J."/>
            <person name="McEwan P."/>
            <person name="Bosak S."/>
            <person name="Kellis M."/>
            <person name="Volff J.-N."/>
            <person name="Guigo R."/>
            <person name="Zody M.C."/>
            <person name="Mesirov J."/>
            <person name="Lindblad-Toh K."/>
            <person name="Birren B."/>
            <person name="Nusbaum C."/>
            <person name="Kahn D."/>
            <person name="Robinson-Rechavi M."/>
            <person name="Laudet V."/>
            <person name="Schachter V."/>
            <person name="Quetier F."/>
            <person name="Saurin W."/>
            <person name="Scarpelli C."/>
            <person name="Wincker P."/>
            <person name="Lander E.S."/>
            <person name="Weissenbach J."/>
            <person name="Roest Crollius H."/>
        </authorList>
    </citation>
    <scope>NUCLEOTIDE SEQUENCE [LARGE SCALE GENOMIC DNA]</scope>
</reference>
<evidence type="ECO:0000313" key="1">
    <source>
        <dbReference type="EMBL" id="CAG12357.1"/>
    </source>
</evidence>
<reference evidence="1" key="2">
    <citation type="submission" date="2004-02" db="EMBL/GenBank/DDBJ databases">
        <authorList>
            <consortium name="Genoscope"/>
            <consortium name="Whitehead Institute Centre for Genome Research"/>
        </authorList>
    </citation>
    <scope>NUCLEOTIDE SEQUENCE</scope>
</reference>
<dbReference type="AlphaFoldDB" id="Q4RGX5"/>
<proteinExistence type="predicted"/>
<dbReference type="KEGG" id="tng:GSTEN00034613G001"/>
<sequence length="104" mass="10739">MAASTLRFHQRSSESGRAGVHFLLTAVPEVQQPLVFVGAEVGEVPEEAVGELLVPEHARPPGLGQHGVVGPVVAHPLLPPKRPLAVGSGGVPPSALLPARVLPF</sequence>
<organism evidence="1">
    <name type="scientific">Tetraodon nigroviridis</name>
    <name type="common">Spotted green pufferfish</name>
    <name type="synonym">Chelonodon nigroviridis</name>
    <dbReference type="NCBI Taxonomy" id="99883"/>
    <lineage>
        <taxon>Eukaryota</taxon>
        <taxon>Metazoa</taxon>
        <taxon>Chordata</taxon>
        <taxon>Craniata</taxon>
        <taxon>Vertebrata</taxon>
        <taxon>Euteleostomi</taxon>
        <taxon>Actinopterygii</taxon>
        <taxon>Neopterygii</taxon>
        <taxon>Teleostei</taxon>
        <taxon>Neoteleostei</taxon>
        <taxon>Acanthomorphata</taxon>
        <taxon>Eupercaria</taxon>
        <taxon>Tetraodontiformes</taxon>
        <taxon>Tetradontoidea</taxon>
        <taxon>Tetraodontidae</taxon>
        <taxon>Tetraodon</taxon>
    </lineage>
</organism>
<protein>
    <submittedName>
        <fullName evidence="1">(spotted green pufferfish) hypothetical protein</fullName>
    </submittedName>
</protein>
<comment type="caution">
    <text evidence="1">The sequence shown here is derived from an EMBL/GenBank/DDBJ whole genome shotgun (WGS) entry which is preliminary data.</text>
</comment>
<name>Q4RGX5_TETNG</name>
<dbReference type="EMBL" id="CAAE01015086">
    <property type="protein sequence ID" value="CAG12357.1"/>
    <property type="molecule type" value="Genomic_DNA"/>
</dbReference>
<gene>
    <name evidence="1" type="ORF">GSTENG00034613001</name>
</gene>
<accession>Q4RGX5</accession>